<sequence>MKHKPPLIELSNSHVTVHLAEMVAILSDLNITQGGVERPASPIATPNQRTSSCSVSLVKIMAHPSSNHRFPSVSVKQEQDQATGTVRGRPVEASVPVASLLDSPPKKDQPASEEAGSSWQVLLTTMDIMSEVIYYQADKRETQVDLLNILAVHIVSIDKKLQELNDLIKRAQTHAYTQQVHCQCVPSGGNSPKTI</sequence>
<dbReference type="EMBL" id="JANPWB010000006">
    <property type="protein sequence ID" value="KAJ1177300.1"/>
    <property type="molecule type" value="Genomic_DNA"/>
</dbReference>
<keyword evidence="3" id="KW-1185">Reference proteome</keyword>
<evidence type="ECO:0000256" key="1">
    <source>
        <dbReference type="SAM" id="MobiDB-lite"/>
    </source>
</evidence>
<feature type="compositionally biased region" description="Polar residues" evidence="1">
    <location>
        <begin position="68"/>
        <end position="84"/>
    </location>
</feature>
<dbReference type="Proteomes" id="UP001066276">
    <property type="component" value="Chromosome 3_2"/>
</dbReference>
<organism evidence="2 3">
    <name type="scientific">Pleurodeles waltl</name>
    <name type="common">Iberian ribbed newt</name>
    <dbReference type="NCBI Taxonomy" id="8319"/>
    <lineage>
        <taxon>Eukaryota</taxon>
        <taxon>Metazoa</taxon>
        <taxon>Chordata</taxon>
        <taxon>Craniata</taxon>
        <taxon>Vertebrata</taxon>
        <taxon>Euteleostomi</taxon>
        <taxon>Amphibia</taxon>
        <taxon>Batrachia</taxon>
        <taxon>Caudata</taxon>
        <taxon>Salamandroidea</taxon>
        <taxon>Salamandridae</taxon>
        <taxon>Pleurodelinae</taxon>
        <taxon>Pleurodeles</taxon>
    </lineage>
</organism>
<gene>
    <name evidence="2" type="ORF">NDU88_002559</name>
</gene>
<evidence type="ECO:0000313" key="3">
    <source>
        <dbReference type="Proteomes" id="UP001066276"/>
    </source>
</evidence>
<name>A0AAV7TM48_PLEWA</name>
<protein>
    <submittedName>
        <fullName evidence="2">Uncharacterized protein</fullName>
    </submittedName>
</protein>
<reference evidence="2" key="1">
    <citation type="journal article" date="2022" name="bioRxiv">
        <title>Sequencing and chromosome-scale assembly of the giantPleurodeles waltlgenome.</title>
        <authorList>
            <person name="Brown T."/>
            <person name="Elewa A."/>
            <person name="Iarovenko S."/>
            <person name="Subramanian E."/>
            <person name="Araus A.J."/>
            <person name="Petzold A."/>
            <person name="Susuki M."/>
            <person name="Suzuki K.-i.T."/>
            <person name="Hayashi T."/>
            <person name="Toyoda A."/>
            <person name="Oliveira C."/>
            <person name="Osipova E."/>
            <person name="Leigh N.D."/>
            <person name="Simon A."/>
            <person name="Yun M.H."/>
        </authorList>
    </citation>
    <scope>NUCLEOTIDE SEQUENCE</scope>
    <source>
        <strain evidence="2">20211129_DDA</strain>
        <tissue evidence="2">Liver</tissue>
    </source>
</reference>
<proteinExistence type="predicted"/>
<feature type="region of interest" description="Disordered" evidence="1">
    <location>
        <begin position="68"/>
        <end position="89"/>
    </location>
</feature>
<evidence type="ECO:0000313" key="2">
    <source>
        <dbReference type="EMBL" id="KAJ1177300.1"/>
    </source>
</evidence>
<comment type="caution">
    <text evidence="2">The sequence shown here is derived from an EMBL/GenBank/DDBJ whole genome shotgun (WGS) entry which is preliminary data.</text>
</comment>
<accession>A0AAV7TM48</accession>
<dbReference type="AlphaFoldDB" id="A0AAV7TM48"/>